<evidence type="ECO:0000256" key="3">
    <source>
        <dbReference type="ARBA" id="ARBA00011245"/>
    </source>
</evidence>
<evidence type="ECO:0000256" key="6">
    <source>
        <dbReference type="ARBA" id="ARBA00022839"/>
    </source>
</evidence>
<dbReference type="PANTHER" id="PTHR14464:SF4">
    <property type="entry name" value="EXONUCLEASE V"/>
    <property type="match status" value="1"/>
</dbReference>
<organism evidence="7 8">
    <name type="scientific">Anthostomella pinea</name>
    <dbReference type="NCBI Taxonomy" id="933095"/>
    <lineage>
        <taxon>Eukaryota</taxon>
        <taxon>Fungi</taxon>
        <taxon>Dikarya</taxon>
        <taxon>Ascomycota</taxon>
        <taxon>Pezizomycotina</taxon>
        <taxon>Sordariomycetes</taxon>
        <taxon>Xylariomycetidae</taxon>
        <taxon>Xylariales</taxon>
        <taxon>Xylariaceae</taxon>
        <taxon>Anthostomella</taxon>
    </lineage>
</organism>
<comment type="subunit">
    <text evidence="3">Monomer.</text>
</comment>
<dbReference type="PANTHER" id="PTHR14464">
    <property type="entry name" value="EXONUCLEASE V"/>
    <property type="match status" value="1"/>
</dbReference>
<gene>
    <name evidence="7" type="ORF">KHLLAP_LOCUS14745</name>
</gene>
<evidence type="ECO:0000256" key="5">
    <source>
        <dbReference type="ARBA" id="ARBA00022722"/>
    </source>
</evidence>
<dbReference type="GO" id="GO:0005634">
    <property type="term" value="C:nucleus"/>
    <property type="evidence" value="ECO:0007669"/>
    <property type="project" value="TreeGrafter"/>
</dbReference>
<evidence type="ECO:0000256" key="4">
    <source>
        <dbReference type="ARBA" id="ARBA00022485"/>
    </source>
</evidence>
<dbReference type="Proteomes" id="UP001295740">
    <property type="component" value="Unassembled WGS sequence"/>
</dbReference>
<keyword evidence="4" id="KW-0411">Iron-sulfur</keyword>
<evidence type="ECO:0000256" key="1">
    <source>
        <dbReference type="ARBA" id="ARBA00001966"/>
    </source>
</evidence>
<reference evidence="7" key="1">
    <citation type="submission" date="2023-10" db="EMBL/GenBank/DDBJ databases">
        <authorList>
            <person name="Hackl T."/>
        </authorList>
    </citation>
    <scope>NUCLEOTIDE SEQUENCE</scope>
</reference>
<keyword evidence="4" id="KW-0408">Iron</keyword>
<comment type="similarity">
    <text evidence="2">Belongs to the EXO5 family.</text>
</comment>
<dbReference type="GO" id="GO:0005739">
    <property type="term" value="C:mitochondrion"/>
    <property type="evidence" value="ECO:0007669"/>
    <property type="project" value="TreeGrafter"/>
</dbReference>
<evidence type="ECO:0000313" key="7">
    <source>
        <dbReference type="EMBL" id="CAJ2514277.1"/>
    </source>
</evidence>
<dbReference type="GO" id="GO:0045145">
    <property type="term" value="F:single-stranded DNA 5'-3' DNA exonuclease activity"/>
    <property type="evidence" value="ECO:0007669"/>
    <property type="project" value="InterPro"/>
</dbReference>
<dbReference type="AlphaFoldDB" id="A0AAI8W047"/>
<proteinExistence type="inferred from homology"/>
<name>A0AAI8W047_9PEZI</name>
<keyword evidence="6" id="KW-0269">Exonuclease</keyword>
<keyword evidence="8" id="KW-1185">Reference proteome</keyword>
<dbReference type="GO" id="GO:0036297">
    <property type="term" value="P:interstrand cross-link repair"/>
    <property type="evidence" value="ECO:0007669"/>
    <property type="project" value="TreeGrafter"/>
</dbReference>
<keyword evidence="5" id="KW-0540">Nuclease</keyword>
<keyword evidence="4" id="KW-0004">4Fe-4S</keyword>
<accession>A0AAI8W047</accession>
<dbReference type="InterPro" id="IPR019190">
    <property type="entry name" value="EXOV"/>
</dbReference>
<keyword evidence="4" id="KW-0479">Metal-binding</keyword>
<evidence type="ECO:0000256" key="2">
    <source>
        <dbReference type="ARBA" id="ARBA00009797"/>
    </source>
</evidence>
<keyword evidence="6" id="KW-0378">Hydrolase</keyword>
<comment type="caution">
    <text evidence="7">The sequence shown here is derived from an EMBL/GenBank/DDBJ whole genome shotgun (WGS) entry which is preliminary data.</text>
</comment>
<dbReference type="Pfam" id="PF09810">
    <property type="entry name" value="Exo5"/>
    <property type="match status" value="1"/>
</dbReference>
<protein>
    <submittedName>
        <fullName evidence="7">Uu.00g023960.m01.CDS01</fullName>
    </submittedName>
</protein>
<dbReference type="EMBL" id="CAUWAG010000020">
    <property type="protein sequence ID" value="CAJ2514277.1"/>
    <property type="molecule type" value="Genomic_DNA"/>
</dbReference>
<evidence type="ECO:0000313" key="8">
    <source>
        <dbReference type="Proteomes" id="UP001295740"/>
    </source>
</evidence>
<sequence>MDGSSRMALDDSDYGSDFSVGEEGIVHQLLENLGNANVNADANATVSKSTDSAADTADASLEADIRAAVAAGLFMSSPVGQDPQNHVPSPAPKPSIMLSAHAKTPAPARGKSHSDAVTRQSLLGQQSLPMDGIQYPDLSRALNTIEPKAASIPEPPNEADDTRSPLERFRSFPKKPFSVSDLSSGAWCELQYWYTLTLLPGGKKTRTAAMRGGSRVHQTLEDEVHTTVPVNITTKEEAFALRLWNVVQGVRTLRETGTTRELEVWGEIDGEIINGIIDHLSYESPNAGFEEELDLPDTPQGKLRIKPKNQSSITDYLGSGNSSRRVYLTDVKTRGSTRLPSGAALRPARVQLFLYHRLLGNMVSGKVDFPAILNRYGLNAEARFSDAFMAQIGDLYDEVFYDADSEVEAMPSNEAGGAYPDASPDVSARMSPPSDLIRYRSIQQILPLLETELKDTFPQGAGSLGELLAVQYRHREDGRIIGNNSFPNDPEVLDGYMKRNLNWWRGQREAEGVSIEETYKCRFCDFAESCQWLKDKETEFTQKKRAKVQAAVHDTNPQSAVAI</sequence>
<dbReference type="GO" id="GO:0051539">
    <property type="term" value="F:4 iron, 4 sulfur cluster binding"/>
    <property type="evidence" value="ECO:0007669"/>
    <property type="project" value="UniProtKB-KW"/>
</dbReference>
<comment type="cofactor">
    <cofactor evidence="1">
        <name>[4Fe-4S] cluster</name>
        <dbReference type="ChEBI" id="CHEBI:49883"/>
    </cofactor>
</comment>